<dbReference type="FunFam" id="3.40.50.300:FF:000836">
    <property type="entry name" value="ABC transporter B family member 25"/>
    <property type="match status" value="1"/>
</dbReference>
<feature type="transmembrane region" description="Helical" evidence="14">
    <location>
        <begin position="2053"/>
        <end position="2071"/>
    </location>
</feature>
<dbReference type="SUPFAM" id="SSF56801">
    <property type="entry name" value="Acetyl-CoA synthetase-like"/>
    <property type="match status" value="1"/>
</dbReference>
<dbReference type="InterPro" id="IPR042099">
    <property type="entry name" value="ANL_N_sf"/>
</dbReference>
<gene>
    <name evidence="17" type="primary">ABCB2_6</name>
    <name evidence="17" type="ORF">FOZ60_004647</name>
</gene>
<feature type="domain" description="ABC transmembrane type-1" evidence="16">
    <location>
        <begin position="1252"/>
        <end position="1542"/>
    </location>
</feature>
<evidence type="ECO:0000256" key="11">
    <source>
        <dbReference type="ARBA" id="ARBA00023136"/>
    </source>
</evidence>
<dbReference type="Gene3D" id="3.60.10.10">
    <property type="entry name" value="Endonuclease/exonuclease/phosphatase"/>
    <property type="match status" value="1"/>
</dbReference>
<name>A0A7J6NTS1_PEROL</name>
<dbReference type="Proteomes" id="UP000541610">
    <property type="component" value="Unassembled WGS sequence"/>
</dbReference>
<evidence type="ECO:0000313" key="17">
    <source>
        <dbReference type="EMBL" id="KAF4686976.1"/>
    </source>
</evidence>
<dbReference type="PROSITE" id="PS50893">
    <property type="entry name" value="ABC_TRANSPORTER_2"/>
    <property type="match status" value="4"/>
</dbReference>
<evidence type="ECO:0000256" key="12">
    <source>
        <dbReference type="ARBA" id="ARBA00023180"/>
    </source>
</evidence>
<dbReference type="InterPro" id="IPR003439">
    <property type="entry name" value="ABC_transporter-like_ATP-bd"/>
</dbReference>
<feature type="transmembrane region" description="Helical" evidence="14">
    <location>
        <begin position="2711"/>
        <end position="2732"/>
    </location>
</feature>
<feature type="transmembrane region" description="Helical" evidence="14">
    <location>
        <begin position="1977"/>
        <end position="2000"/>
    </location>
</feature>
<dbReference type="SUPFAM" id="SSF56219">
    <property type="entry name" value="DNase I-like"/>
    <property type="match status" value="2"/>
</dbReference>
<dbReference type="InterPro" id="IPR011527">
    <property type="entry name" value="ABC1_TM_dom"/>
</dbReference>
<comment type="caution">
    <text evidence="17">The sequence shown here is derived from an EMBL/GenBank/DDBJ whole genome shotgun (WGS) entry which is preliminary data.</text>
</comment>
<feature type="transmembrane region" description="Helical" evidence="14">
    <location>
        <begin position="2788"/>
        <end position="2811"/>
    </location>
</feature>
<feature type="transmembrane region" description="Helical" evidence="14">
    <location>
        <begin position="3478"/>
        <end position="3505"/>
    </location>
</feature>
<dbReference type="GO" id="GO:0016887">
    <property type="term" value="F:ATP hydrolysis activity"/>
    <property type="evidence" value="ECO:0007669"/>
    <property type="project" value="InterPro"/>
</dbReference>
<evidence type="ECO:0000256" key="13">
    <source>
        <dbReference type="SAM" id="MobiDB-lite"/>
    </source>
</evidence>
<evidence type="ECO:0000256" key="3">
    <source>
        <dbReference type="ARBA" id="ARBA00012369"/>
    </source>
</evidence>
<dbReference type="SUPFAM" id="SSF52540">
    <property type="entry name" value="P-loop containing nucleoside triphosphate hydrolases"/>
    <property type="match status" value="4"/>
</dbReference>
<keyword evidence="4" id="KW-0813">Transport</keyword>
<evidence type="ECO:0000256" key="2">
    <source>
        <dbReference type="ARBA" id="ARBA00007577"/>
    </source>
</evidence>
<dbReference type="InterPro" id="IPR027417">
    <property type="entry name" value="P-loop_NTPase"/>
</dbReference>
<dbReference type="EC" id="3.1.4.12" evidence="3"/>
<dbReference type="CDD" id="cd18577">
    <property type="entry name" value="ABC_6TM_Pgp_ABCB1_D1_like"/>
    <property type="match status" value="2"/>
</dbReference>
<dbReference type="CDD" id="cd18578">
    <property type="entry name" value="ABC_6TM_Pgp_ABCB1_D2_like"/>
    <property type="match status" value="2"/>
</dbReference>
<dbReference type="InterPro" id="IPR000873">
    <property type="entry name" value="AMP-dep_synth/lig_dom"/>
</dbReference>
<feature type="domain" description="ABC transmembrane type-1" evidence="16">
    <location>
        <begin position="1935"/>
        <end position="2222"/>
    </location>
</feature>
<dbReference type="InterPro" id="IPR036691">
    <property type="entry name" value="Endo/exonu/phosph_ase_sf"/>
</dbReference>
<dbReference type="PANTHER" id="PTHR43394">
    <property type="entry name" value="ATP-DEPENDENT PERMEASE MDL1, MITOCHONDRIAL"/>
    <property type="match status" value="1"/>
</dbReference>
<feature type="transmembrane region" description="Helical" evidence="14">
    <location>
        <begin position="2685"/>
        <end position="2705"/>
    </location>
</feature>
<dbReference type="InterPro" id="IPR020845">
    <property type="entry name" value="AMP-binding_CS"/>
</dbReference>
<dbReference type="InterPro" id="IPR017871">
    <property type="entry name" value="ABC_transporter-like_CS"/>
</dbReference>
<dbReference type="GO" id="GO:0090374">
    <property type="term" value="P:oligopeptide export from mitochondrion"/>
    <property type="evidence" value="ECO:0007669"/>
    <property type="project" value="TreeGrafter"/>
</dbReference>
<sequence>MSAATAPPSTVGASIATGVLKFLDSLAWVVTGGPLKRRKPVDADMNSEVVGEENGDAIRMRTGCKDFKLECDWAPGSKTLLDLVESSVGQYPDMKALGVREYKGKEDVGQRFPVSVFGPTTWTTYKELGFNYRAFGAFLRSIGNKPQPHTKDFDHDLLGEYSIVIFEDTCDMWITAALGAWTQDMLVTTVYGTLGPDAVVQAVQEGERTTLLCNRKNVKKIVARRSEIPSLKYIIYTDLNVDPKEAQQPLAANQEGIQVIPYAKALAAGKASCEKFGMTKATEESVAVIMYTSGTTGKPKGVVMPHSSILFTIGSVIPICVAAMPPHFSHVAYLPLSHIFELAIHIGVLSLGGNIGYADPRTLTDAGARPTGALEEFKPHLIMGVPKVYEVIMKGALAEIAKLPAGKQQLVNAAFEWKLAALNAGRYTPVFDKLIFKKIEDMLGGRVNGILSGGGPLASHIQDWIRTAFGCYVVQGYALTETCAGASFSLLGDTRPFNVGPPIPGVEIMLRSCLNDEKGEPEILDRNGLPYLSKDRVDAEGNPCLGRGEVMIRGPTVSYGYFRLPEKTKESFLPNGWFRTGDVGLWCPDGTLRIIDRIKNLVKLKGGEYIALENMEMVYSGSQYVDALAGGLMVYGDGTMDRPVAIVQVREKAITQWAKENDIEYKNIQDLLENSAVNKEVMRSLLDCYTKGHLMPIEKLSAICLIADPWTCDNKCLTATNKISRHGVAKRDGEMLESLKPLGRNRGVAVLDMDLILSRGSGGFGGLLKQSMCRCLPYGWSAVVGEEPELDDDLDELETLHETSNIVDHVRILSYNIFIRPPAPRFTHNVDDDYKDQRLEEFTKFYLQRYHVVCLQEMFGAFSARRKRLIARARRMGFRWKVTSPQRRSSGFLVDGGCIILSRLRIVRSRATVYQPGVFSDQLAAKGALYALLNPAPGVFIHLFSTHLQASYSDKAGEVAARVRQGQIDELVDFIKKCTSEESINAASVINNEDKVVRPKSLGSSADSTTDSYGSPSGDVNRAPSQEVIGRPSDSLDEGDSTTKVPSPTRKYPIVLVGDFNCNSRTGPHDGVDDSDEFKLITSKLRQVGVTHDVLFEELGEHPVTYASADFDVTTRSSAGALEYTGGFVPSETALTDPVDWSGHGEQTNQSLDYIFYFPPTVGDTTSHASVNVKSAQVNSFHLTQRRGERSYSLSQPTNDPLQEFAFTQLSDHYGVEVELSLSSKEERGPGHHSTAFDIGSPSSTSSSAEGLATLCALAHGTALPLFAFVFGDSINDLAQPGGDIVQAVSRQCLYMVYIGIAAWVLSCAWHSIFTATSSLQATRLKIRYFEAVLCQDIAWFDKISPAELPTRMTEDVTKVQQALGFRVGLFIMNMSMAIAGLTIGFIRGWQVCLVMLAAMPVVVLSAAMMGVALAKSSKISQTSYAKAGACAEEALSSIRTVTAFGGQQREIERYSSALEDARRGGTKAGLYTGISLGLTFAALFAAYALTIWYGGTLVRDGTINALSGLPYTGGDVIAVFFSVLMATFGLGQAMPPIQIFQIGKASAGEIYRVIDEEVPLIETSIARETTSTTSSSSTPPPPPVSFSKLSFCDVCFTYPSRPEVQVLSNVSFDITTGMKVAFVGESGSGKSTVMALLERFYDPVSGKLEMNGVDYRKFGEGKPTAIRSLFGYVGQEPVLFATSIRNNLTYGLDYTPSESQIRDACQRANVHTFISSLPEGYDTYCGTSSGGGSQISGGQKQRVAIARALLRNPQILLLDEATSALDNESEKMVQSTIDKLQKTSGLTTISIAHRLSTVRNSDIIFVMHGGILVESGTHHDLIGRPNGVYYALVSAQEAAAAASSTAHAACDDDDDAHAIVISTSSVVSDGGLIRAQSAAAKSTGSAVFVENEHFAVDEEAEEKKRVEQISKTYRVPWLRLFGLSKPEFAYYLPSILGAILSGVAMPLEALLLAQALKYFFDPDVDSMMDGIVRTSLGFVGIAIGTALGKVGQFWGFAFIGEHLTKRVRTACYGKMLRQEIAYFDDPAHAPGRLTSTLGTYALKLNVLTGTQLGIFAQLAATAIAGVIISFSASPKLAAVMLATLPLLAGSGAIGVIFVTREDGIGKKDDSSGQANQIASEAVQNLRTLRALTAEVRTRDLFEMLITKSAIEHGKPASFSGFFYGLSNFMTYVAVALGFWYGAVLIDTEGLAFDDTIQAVMGVFLSAVGIGQALAFLHDIKEARTAAHDIFELLDRQSACDPLCPDGRKASIFNVDDDYANNTNVKIVFDGVDFAYPHRPEVQILKGLNLEIPAGQTVALVGPSGGGKSTVFALLQRFYDPDAGRIYVESADLNAVNVSWWRSQCGVVSQEPVLFDLSLGDNVTYGDLLEVADKAGMADFAGVKVRWDAPLGPRGGLLSGGQKQRVAIARALIRNPRLIMLDEATSALDSASEAIVQEAIDNLTSSVHGDKPTTIVIAHRLSTIRKADKIIVISEGRVVENGTHDELISKRGHRSIVAEIGIELFDFGVVDKIRDVYAVTFAIRHKVTLEATLRSSYWLVFQSARPSSMVNYFQLYRFATKYELSAIVFAVICAAAHGTAFPLFAYVFGDTLNDLGEGSDNVVDAVSKQCLYMVYIGIGAWGFSWAWHGIFTATASLQATRLKIRYFEAVLCQDIAWFDKISPAELPTRMTEDVTKVQQALGFRVGLFIMNMSMAIAGLTIGFIRGWQVCLVMLAATPVIIVSTTMMGIVLAKSSKISQTSYAKAGAYAEEALSSIRTVTAFGGQQREIERYSSALEQARLGGTKAGLYTGLSLGLTFGATYAAYALTIWYGGTLVRDGTVNSWTGVPYTGGDIIAVFFSVLMATFGLGQAMPPIQIFQIGKASAGEIYRVIDEEVPLIETSIARETTSTTSSSSTPPPPPVSFSKLSFRDVCFTYPSRPEVQVLSNVSFDITTGMKVAFVGESGSGKSTVMALLERFYDPVSGKVEMNGVDYRKFGEGKPTAIRSLFGYVGQEPVLFATSIRNNLTYGLDYTPSESQIRDACQRANVHTFISSLPEGYDTYCGTSSGGGSQISGGQKQRVAIARALLRNPQILLLDEATSALDNESEKMVQSTIDKLQKASGLTTISIAHRLSTVRNSDIIFVMQGGILVESGTHHDLIGRPNGVYYALVSAQEAAAAASSTAHAACDDDDDDDDDAHAIVISTSSVVSDGGLIRAQSAAAKSTGSAVFVENEHFAVDEEAEEKKRVEQISKTYRVPWLRLFGLSKPEFAYYLPSILGAILSGVAMPLEALLLAQALKYFFDPDVDSMMDGIVRTSLGFVGIAIGIALGNVGQFWGFAFIGEHLTKRVRTACYGKMLRQEIAYFDDPAHAPGRLTSTLGTYALKLNVLTGTQLGIFAQLAATAIAGVIISFSASPKLAAVMLATLPLLAAAGAVDMMVNVGGDGIGKKDDSSGQANQIASEAVQNLRTLRALTAEVRTRDLFEMLIMKSVSKHSKRAFVSGFFYGMSSIMMFGALALGFWYGAVLIDEEGLAFDKMLQAVMGVFLSALGIGQALAFTRDIKEARTAAHDIFELLDRQSACDPLCPDGRKASIFNVDDDYANNTNVKIVFDGVDFAYPHRPEVQILKGLNLEIPAGQTVALVGPSGGGKSTVFALLQRFYDPDAGRIYLESADLNAVNVSWWRSQCGVVSQEPVLFDLSLGDNVTYGVSKDVSTEGLLEVADKAGMADFAGVKVRWDAPLGPRGGLLSGGQKQRVAIARALIRNPRLIMLDEATSALDSASEAIVQEAIDNLTSSVHGDKPTTIVIAHRLSTIRKADKIIVISEGRVVENGTHDELISKRGVYYDLHEKGQQ</sequence>
<feature type="transmembrane region" description="Helical" evidence="14">
    <location>
        <begin position="3517"/>
        <end position="3537"/>
    </location>
</feature>
<evidence type="ECO:0000256" key="1">
    <source>
        <dbReference type="ARBA" id="ARBA00004141"/>
    </source>
</evidence>
<evidence type="ECO:0000256" key="14">
    <source>
        <dbReference type="SAM" id="Phobius"/>
    </source>
</evidence>
<evidence type="ECO:0000256" key="5">
    <source>
        <dbReference type="ARBA" id="ARBA00022692"/>
    </source>
</evidence>
<feature type="transmembrane region" description="Helical" evidence="14">
    <location>
        <begin position="1471"/>
        <end position="1494"/>
    </location>
</feature>
<keyword evidence="11 14" id="KW-0472">Membrane</keyword>
<comment type="subcellular location">
    <subcellularLocation>
        <location evidence="1">Membrane</location>
        <topology evidence="1">Multi-pass membrane protein</topology>
    </subcellularLocation>
</comment>
<organism evidence="17 18">
    <name type="scientific">Perkinsus olseni</name>
    <name type="common">Perkinsus atlanticus</name>
    <dbReference type="NCBI Taxonomy" id="32597"/>
    <lineage>
        <taxon>Eukaryota</taxon>
        <taxon>Sar</taxon>
        <taxon>Alveolata</taxon>
        <taxon>Perkinsozoa</taxon>
        <taxon>Perkinsea</taxon>
        <taxon>Perkinsida</taxon>
        <taxon>Perkinsidae</taxon>
        <taxon>Perkinsus</taxon>
    </lineage>
</organism>
<feature type="transmembrane region" description="Helical" evidence="14">
    <location>
        <begin position="2077"/>
        <end position="2099"/>
    </location>
</feature>
<feature type="transmembrane region" description="Helical" evidence="14">
    <location>
        <begin position="2564"/>
        <end position="2588"/>
    </location>
</feature>
<feature type="transmembrane region" description="Helical" evidence="14">
    <location>
        <begin position="1929"/>
        <end position="1957"/>
    </location>
</feature>
<feature type="compositionally biased region" description="Polar residues" evidence="13">
    <location>
        <begin position="1002"/>
        <end position="1015"/>
    </location>
</feature>
<feature type="transmembrane region" description="Helical" evidence="14">
    <location>
        <begin position="3250"/>
        <end position="3278"/>
    </location>
</feature>
<evidence type="ECO:0000256" key="10">
    <source>
        <dbReference type="ARBA" id="ARBA00022989"/>
    </source>
</evidence>
<dbReference type="GO" id="GO:0005743">
    <property type="term" value="C:mitochondrial inner membrane"/>
    <property type="evidence" value="ECO:0007669"/>
    <property type="project" value="TreeGrafter"/>
</dbReference>
<dbReference type="NCBIfam" id="NF010167">
    <property type="entry name" value="PRK13648.1"/>
    <property type="match status" value="4"/>
</dbReference>
<feature type="transmembrane region" description="Helical" evidence="14">
    <location>
        <begin position="3298"/>
        <end position="3321"/>
    </location>
</feature>
<feature type="domain" description="ABC transporter" evidence="15">
    <location>
        <begin position="2907"/>
        <end position="3152"/>
    </location>
</feature>
<feature type="domain" description="ABC transmembrane type-1" evidence="16">
    <location>
        <begin position="3256"/>
        <end position="3543"/>
    </location>
</feature>
<feature type="transmembrane region" description="Helical" evidence="14">
    <location>
        <begin position="3398"/>
        <end position="3419"/>
    </location>
</feature>
<dbReference type="OrthoDB" id="1700726at2759"/>
<dbReference type="GO" id="GO:0015421">
    <property type="term" value="F:ABC-type oligopeptide transporter activity"/>
    <property type="evidence" value="ECO:0007669"/>
    <property type="project" value="TreeGrafter"/>
</dbReference>
<comment type="similarity">
    <text evidence="2">Belongs to the ABC transporter superfamily. ABCB family. Multidrug resistance exporter (TC 3.A.1.201) subfamily.</text>
</comment>
<evidence type="ECO:0000259" key="16">
    <source>
        <dbReference type="PROSITE" id="PS50929"/>
    </source>
</evidence>
<dbReference type="SUPFAM" id="SSF90123">
    <property type="entry name" value="ABC transporter transmembrane region"/>
    <property type="match status" value="4"/>
</dbReference>
<dbReference type="GO" id="GO:0005524">
    <property type="term" value="F:ATP binding"/>
    <property type="evidence" value="ECO:0007669"/>
    <property type="project" value="UniProtKB-KW"/>
</dbReference>
<evidence type="ECO:0000256" key="7">
    <source>
        <dbReference type="ARBA" id="ARBA00022741"/>
    </source>
</evidence>
<dbReference type="InterPro" id="IPR003593">
    <property type="entry name" value="AAA+_ATPase"/>
</dbReference>
<dbReference type="GO" id="GO:0004767">
    <property type="term" value="F:sphingomyelin phosphodiesterase activity"/>
    <property type="evidence" value="ECO:0007669"/>
    <property type="project" value="UniProtKB-EC"/>
</dbReference>
<accession>A0A7J6NTS1</accession>
<feature type="transmembrane region" description="Helical" evidence="14">
    <location>
        <begin position="1368"/>
        <end position="1388"/>
    </location>
</feature>
<dbReference type="Pfam" id="PF00501">
    <property type="entry name" value="AMP-binding"/>
    <property type="match status" value="1"/>
</dbReference>
<proteinExistence type="inferred from homology"/>
<dbReference type="InterPro" id="IPR017766">
    <property type="entry name" value="Sphingomyelinase/PLipase_C"/>
</dbReference>
<feature type="domain" description="ABC transporter" evidence="15">
    <location>
        <begin position="1590"/>
        <end position="1835"/>
    </location>
</feature>
<dbReference type="EMBL" id="JABANP010000201">
    <property type="protein sequence ID" value="KAF4686976.1"/>
    <property type="molecule type" value="Genomic_DNA"/>
</dbReference>
<dbReference type="InterPro" id="IPR036640">
    <property type="entry name" value="ABC1_TM_sf"/>
</dbReference>
<feature type="transmembrane region" description="Helical" evidence="14">
    <location>
        <begin position="2831"/>
        <end position="2849"/>
    </location>
</feature>
<feature type="region of interest" description="Disordered" evidence="13">
    <location>
        <begin position="998"/>
        <end position="1049"/>
    </location>
</feature>
<feature type="transmembrane region" description="Helical" evidence="14">
    <location>
        <begin position="1295"/>
        <end position="1316"/>
    </location>
</feature>
<dbReference type="Gene3D" id="3.40.50.300">
    <property type="entry name" value="P-loop containing nucleotide triphosphate hydrolases"/>
    <property type="match status" value="4"/>
</dbReference>
<reference evidence="17 18" key="1">
    <citation type="submission" date="2020-04" db="EMBL/GenBank/DDBJ databases">
        <title>Perkinsus olseni comparative genomics.</title>
        <authorList>
            <person name="Bogema D.R."/>
        </authorList>
    </citation>
    <scope>NUCLEOTIDE SEQUENCE [LARGE SCALE GENOMIC DNA]</scope>
    <source>
        <strain evidence="17">00978-12</strain>
    </source>
</reference>
<feature type="transmembrane region" description="Helical" evidence="14">
    <location>
        <begin position="1394"/>
        <end position="1415"/>
    </location>
</feature>
<feature type="transmembrane region" description="Helical" evidence="14">
    <location>
        <begin position="2612"/>
        <end position="2637"/>
    </location>
</feature>
<feature type="transmembrane region" description="Helical" evidence="14">
    <location>
        <begin position="2162"/>
        <end position="2184"/>
    </location>
</feature>
<protein>
    <recommendedName>
        <fullName evidence="3">sphingomyelin phosphodiesterase</fullName>
        <ecNumber evidence="3">3.1.4.12</ecNumber>
    </recommendedName>
</protein>
<evidence type="ECO:0000256" key="4">
    <source>
        <dbReference type="ARBA" id="ARBA00022448"/>
    </source>
</evidence>
<dbReference type="GO" id="GO:0005576">
    <property type="term" value="C:extracellular region"/>
    <property type="evidence" value="ECO:0007669"/>
    <property type="project" value="InterPro"/>
</dbReference>
<feature type="transmembrane region" description="Helical" evidence="14">
    <location>
        <begin position="2196"/>
        <end position="2217"/>
    </location>
</feature>
<feature type="transmembrane region" description="Helical" evidence="14">
    <location>
        <begin position="1514"/>
        <end position="1532"/>
    </location>
</feature>
<feature type="domain" description="ABC transporter" evidence="15">
    <location>
        <begin position="2267"/>
        <end position="2500"/>
    </location>
</feature>
<keyword evidence="6" id="KW-0677">Repeat</keyword>
<evidence type="ECO:0000256" key="9">
    <source>
        <dbReference type="ARBA" id="ARBA00022967"/>
    </source>
</evidence>
<dbReference type="PROSITE" id="PS50929">
    <property type="entry name" value="ABC_TM1F"/>
    <property type="match status" value="4"/>
</dbReference>
<dbReference type="Pfam" id="PF00005">
    <property type="entry name" value="ABC_tran"/>
    <property type="match status" value="4"/>
</dbReference>
<dbReference type="CDD" id="cd09078">
    <property type="entry name" value="nSMase"/>
    <property type="match status" value="1"/>
</dbReference>
<dbReference type="PROSITE" id="PS00211">
    <property type="entry name" value="ABC_TRANSPORTER_1"/>
    <property type="match status" value="4"/>
</dbReference>
<keyword evidence="10 14" id="KW-1133">Transmembrane helix</keyword>
<evidence type="ECO:0000259" key="15">
    <source>
        <dbReference type="PROSITE" id="PS50893"/>
    </source>
</evidence>
<keyword evidence="12" id="KW-0325">Glycoprotein</keyword>
<feature type="domain" description="ABC transporter" evidence="15">
    <location>
        <begin position="3588"/>
        <end position="3829"/>
    </location>
</feature>
<dbReference type="Pfam" id="PF00664">
    <property type="entry name" value="ABC_membrane"/>
    <property type="match status" value="4"/>
</dbReference>
<dbReference type="PANTHER" id="PTHR43394:SF27">
    <property type="entry name" value="ATP-DEPENDENT TRANSLOCASE ABCB1-LIKE"/>
    <property type="match status" value="1"/>
</dbReference>
<dbReference type="InterPro" id="IPR039421">
    <property type="entry name" value="Type_1_exporter"/>
</dbReference>
<keyword evidence="5 14" id="KW-0812">Transmembrane</keyword>
<evidence type="ECO:0000256" key="6">
    <source>
        <dbReference type="ARBA" id="ARBA00022737"/>
    </source>
</evidence>
<dbReference type="Gene3D" id="1.20.1560.10">
    <property type="entry name" value="ABC transporter type 1, transmembrane domain"/>
    <property type="match status" value="3"/>
</dbReference>
<feature type="transmembrane region" description="Helical" evidence="14">
    <location>
        <begin position="3374"/>
        <end position="3392"/>
    </location>
</feature>
<dbReference type="FunFam" id="3.40.50.300:FF:000479">
    <property type="entry name" value="Multidrug resistance protein 1A"/>
    <property type="match status" value="3"/>
</dbReference>
<keyword evidence="7" id="KW-0547">Nucleotide-binding</keyword>
<dbReference type="PROSITE" id="PS00455">
    <property type="entry name" value="AMP_BINDING"/>
    <property type="match status" value="1"/>
</dbReference>
<evidence type="ECO:0000256" key="8">
    <source>
        <dbReference type="ARBA" id="ARBA00022840"/>
    </source>
</evidence>
<evidence type="ECO:0000313" key="18">
    <source>
        <dbReference type="Proteomes" id="UP000541610"/>
    </source>
</evidence>
<keyword evidence="9" id="KW-1278">Translocase</keyword>
<dbReference type="SMART" id="SM00382">
    <property type="entry name" value="AAA"/>
    <property type="match status" value="4"/>
</dbReference>
<keyword evidence="8" id="KW-0067">ATP-binding</keyword>
<feature type="domain" description="ABC transmembrane type-1" evidence="16">
    <location>
        <begin position="2568"/>
        <end position="2859"/>
    </location>
</feature>
<dbReference type="Gene3D" id="3.40.50.12780">
    <property type="entry name" value="N-terminal domain of ligase-like"/>
    <property type="match status" value="1"/>
</dbReference>